<keyword evidence="2" id="KW-0378">Hydrolase</keyword>
<dbReference type="Gene3D" id="1.10.3210.10">
    <property type="entry name" value="Hypothetical protein af1432"/>
    <property type="match status" value="1"/>
</dbReference>
<dbReference type="Pfam" id="PF11871">
    <property type="entry name" value="DUF3391"/>
    <property type="match status" value="1"/>
</dbReference>
<organism evidence="2 3">
    <name type="scientific">endosymbiont of Riftia pachyptila</name>
    <name type="common">vent Ph05</name>
    <dbReference type="NCBI Taxonomy" id="1048808"/>
    <lineage>
        <taxon>Bacteria</taxon>
        <taxon>Pseudomonadati</taxon>
        <taxon>Pseudomonadota</taxon>
        <taxon>Gammaproteobacteria</taxon>
        <taxon>sulfur-oxidizing symbionts</taxon>
    </lineage>
</organism>
<comment type="caution">
    <text evidence="2">The sequence shown here is derived from an EMBL/GenBank/DDBJ whole genome shotgun (WGS) entry which is preliminary data.</text>
</comment>
<name>G2DAP8_9GAMM</name>
<feature type="domain" description="HD-GYP" evidence="1">
    <location>
        <begin position="167"/>
        <end position="353"/>
    </location>
</feature>
<dbReference type="InterPro" id="IPR003607">
    <property type="entry name" value="HD/PDEase_dom"/>
</dbReference>
<dbReference type="SUPFAM" id="SSF109604">
    <property type="entry name" value="HD-domain/PDEase-like"/>
    <property type="match status" value="1"/>
</dbReference>
<sequence>MCLIGRGDEMLRKARTEQLRVGMHILLPGSWSTHPFLRNRFRIKSQDQIRKIAESGIVEVFVDPAQSTVPVPPATEDTGPSLDELAHLSHEGKVVDPKTQAPPEGWDPNRLKVEALTAAIEDQSLTPQEKAQAVYQHSMGMMERLVEHPTSENILTSKQAVSAITDLILSDDQTAKSLLRITSHDFYTYTHSVNVGVTAIMLAKALFSKSDAHDLHELGAGFFLHDLGKVKVDTAIINKPGRLTDREMQRMRTHPYQGYKMLAEAGALSEECRYIVMQHHEFTDGSGYPKRLKGDEIHIYGHICGIADVFDALTAERSYKKAMTPFDALKLMQQQMSHHFDRELFSRFVLLFQ</sequence>
<dbReference type="PROSITE" id="PS51832">
    <property type="entry name" value="HD_GYP"/>
    <property type="match status" value="1"/>
</dbReference>
<protein>
    <submittedName>
        <fullName evidence="2">Metal dependent phosphohydrolase</fullName>
    </submittedName>
</protein>
<dbReference type="InterPro" id="IPR037522">
    <property type="entry name" value="HD_GYP_dom"/>
</dbReference>
<accession>G2DAP8</accession>
<dbReference type="EMBL" id="AFOC01000012">
    <property type="protein sequence ID" value="EGV52295.1"/>
    <property type="molecule type" value="Genomic_DNA"/>
</dbReference>
<dbReference type="Proteomes" id="UP000004491">
    <property type="component" value="Unassembled WGS sequence"/>
</dbReference>
<dbReference type="CDD" id="cd00077">
    <property type="entry name" value="HDc"/>
    <property type="match status" value="1"/>
</dbReference>
<dbReference type="PANTHER" id="PTHR43155:SF2">
    <property type="entry name" value="CYCLIC DI-GMP PHOSPHODIESTERASE PA4108"/>
    <property type="match status" value="1"/>
</dbReference>
<dbReference type="PANTHER" id="PTHR43155">
    <property type="entry name" value="CYCLIC DI-GMP PHOSPHODIESTERASE PA4108-RELATED"/>
    <property type="match status" value="1"/>
</dbReference>
<evidence type="ECO:0000313" key="2">
    <source>
        <dbReference type="EMBL" id="EGV52295.1"/>
    </source>
</evidence>
<keyword evidence="3" id="KW-1185">Reference proteome</keyword>
<evidence type="ECO:0000259" key="1">
    <source>
        <dbReference type="PROSITE" id="PS51832"/>
    </source>
</evidence>
<gene>
    <name evidence="2" type="ORF">Rifp1Sym_al00140</name>
</gene>
<dbReference type="GO" id="GO:0008081">
    <property type="term" value="F:phosphoric diester hydrolase activity"/>
    <property type="evidence" value="ECO:0007669"/>
    <property type="project" value="UniProtKB-ARBA"/>
</dbReference>
<proteinExistence type="predicted"/>
<dbReference type="Pfam" id="PF13487">
    <property type="entry name" value="HD_5"/>
    <property type="match status" value="1"/>
</dbReference>
<dbReference type="AlphaFoldDB" id="G2DAP8"/>
<dbReference type="InterPro" id="IPR021812">
    <property type="entry name" value="DUF3391"/>
</dbReference>
<dbReference type="SMART" id="SM00471">
    <property type="entry name" value="HDc"/>
    <property type="match status" value="1"/>
</dbReference>
<evidence type="ECO:0000313" key="3">
    <source>
        <dbReference type="Proteomes" id="UP000004491"/>
    </source>
</evidence>
<reference evidence="2" key="1">
    <citation type="journal article" date="2011" name="ISME J.">
        <title>The endosymbionts of the deep-sea tubeworms Riftia pachyptila and Tevnia jerichonana share an identical physiology as revealed by proteogenomic analyses.</title>
        <authorList>
            <person name="Gardebrecht A."/>
            <person name="Markert S."/>
            <person name="Felbeck H."/>
            <person name="Thuermer A."/>
            <person name="Albrecht D."/>
            <person name="Wollherr A."/>
            <person name="Kabisch J."/>
            <person name="Lehmann R."/>
            <person name="Daniel R."/>
            <person name="Liesegang H."/>
            <person name="Hecker M."/>
            <person name="Sievert S.M."/>
            <person name="Schweder T."/>
        </authorList>
    </citation>
    <scope>NUCLEOTIDE SEQUENCE [LARGE SCALE GENOMIC DNA]</scope>
</reference>